<evidence type="ECO:0000313" key="1">
    <source>
        <dbReference type="EMBL" id="GEO05555.1"/>
    </source>
</evidence>
<dbReference type="RefSeq" id="WP_146899781.1">
    <property type="nucleotide sequence ID" value="NZ_BJYS01000024.1"/>
</dbReference>
<dbReference type="Proteomes" id="UP000321532">
    <property type="component" value="Unassembled WGS sequence"/>
</dbReference>
<gene>
    <name evidence="1" type="ORF">AAE02nite_32190</name>
</gene>
<name>A0A512B0R9_9BACT</name>
<keyword evidence="2" id="KW-1185">Reference proteome</keyword>
<dbReference type="EMBL" id="BJYS01000024">
    <property type="protein sequence ID" value="GEO05555.1"/>
    <property type="molecule type" value="Genomic_DNA"/>
</dbReference>
<comment type="caution">
    <text evidence="1">The sequence shown here is derived from an EMBL/GenBank/DDBJ whole genome shotgun (WGS) entry which is preliminary data.</text>
</comment>
<organism evidence="1 2">
    <name type="scientific">Adhaeribacter aerolatus</name>
    <dbReference type="NCBI Taxonomy" id="670289"/>
    <lineage>
        <taxon>Bacteria</taxon>
        <taxon>Pseudomonadati</taxon>
        <taxon>Bacteroidota</taxon>
        <taxon>Cytophagia</taxon>
        <taxon>Cytophagales</taxon>
        <taxon>Hymenobacteraceae</taxon>
        <taxon>Adhaeribacter</taxon>
    </lineage>
</organism>
<evidence type="ECO:0000313" key="2">
    <source>
        <dbReference type="Proteomes" id="UP000321532"/>
    </source>
</evidence>
<proteinExistence type="predicted"/>
<sequence>MPAKKKIKRIRKRREIVPEEPSLPEYLKILIGMTVLEAADFMGFEKHIILKLIRKKNKNASLLSIVTQEHISCFKYEFESYLNASKESKYPQKHEAKPLEVPPAYYAKIFYTPHPKQ</sequence>
<accession>A0A512B0R9</accession>
<reference evidence="1 2" key="1">
    <citation type="submission" date="2019-07" db="EMBL/GenBank/DDBJ databases">
        <title>Whole genome shotgun sequence of Adhaeribacter aerolatus NBRC 106133.</title>
        <authorList>
            <person name="Hosoyama A."/>
            <person name="Uohara A."/>
            <person name="Ohji S."/>
            <person name="Ichikawa N."/>
        </authorList>
    </citation>
    <scope>NUCLEOTIDE SEQUENCE [LARGE SCALE GENOMIC DNA]</scope>
    <source>
        <strain evidence="1 2">NBRC 106133</strain>
    </source>
</reference>
<dbReference type="AlphaFoldDB" id="A0A512B0R9"/>
<protein>
    <submittedName>
        <fullName evidence="1">Uncharacterized protein</fullName>
    </submittedName>
</protein>